<dbReference type="PANTHER" id="PTHR11814">
    <property type="entry name" value="SULFATE TRANSPORTER"/>
    <property type="match status" value="1"/>
</dbReference>
<feature type="transmembrane region" description="Helical" evidence="5">
    <location>
        <begin position="184"/>
        <end position="204"/>
    </location>
</feature>
<dbReference type="Gene3D" id="3.30.750.24">
    <property type="entry name" value="STAS domain"/>
    <property type="match status" value="1"/>
</dbReference>
<feature type="domain" description="STAS" evidence="6">
    <location>
        <begin position="430"/>
        <end position="538"/>
    </location>
</feature>
<evidence type="ECO:0000256" key="3">
    <source>
        <dbReference type="ARBA" id="ARBA00022989"/>
    </source>
</evidence>
<keyword evidence="4 5" id="KW-0472">Membrane</keyword>
<feature type="transmembrane region" description="Helical" evidence="5">
    <location>
        <begin position="132"/>
        <end position="153"/>
    </location>
</feature>
<feature type="transmembrane region" description="Helical" evidence="5">
    <location>
        <begin position="354"/>
        <end position="374"/>
    </location>
</feature>
<name>A0ABY4IZ79_9MICO</name>
<organism evidence="7 8">
    <name type="scientific">Microbacterium aurugineum</name>
    <dbReference type="NCBI Taxonomy" id="2851642"/>
    <lineage>
        <taxon>Bacteria</taxon>
        <taxon>Bacillati</taxon>
        <taxon>Actinomycetota</taxon>
        <taxon>Actinomycetes</taxon>
        <taxon>Micrococcales</taxon>
        <taxon>Microbacteriaceae</taxon>
        <taxon>Microbacterium</taxon>
    </lineage>
</organism>
<feature type="transmembrane region" description="Helical" evidence="5">
    <location>
        <begin position="102"/>
        <end position="120"/>
    </location>
</feature>
<keyword evidence="2 5" id="KW-0812">Transmembrane</keyword>
<evidence type="ECO:0000256" key="2">
    <source>
        <dbReference type="ARBA" id="ARBA00022692"/>
    </source>
</evidence>
<dbReference type="Pfam" id="PF01740">
    <property type="entry name" value="STAS"/>
    <property type="match status" value="1"/>
</dbReference>
<dbReference type="InterPro" id="IPR011547">
    <property type="entry name" value="SLC26A/SulP_dom"/>
</dbReference>
<keyword evidence="8" id="KW-1185">Reference proteome</keyword>
<feature type="transmembrane region" description="Helical" evidence="5">
    <location>
        <begin position="49"/>
        <end position="68"/>
    </location>
</feature>
<gene>
    <name evidence="7" type="ORF">KV397_10000</name>
</gene>
<dbReference type="PROSITE" id="PS50801">
    <property type="entry name" value="STAS"/>
    <property type="match status" value="1"/>
</dbReference>
<protein>
    <submittedName>
        <fullName evidence="7">Sulfate transporter</fullName>
    </submittedName>
</protein>
<evidence type="ECO:0000313" key="7">
    <source>
        <dbReference type="EMBL" id="UPL18061.1"/>
    </source>
</evidence>
<evidence type="ECO:0000259" key="6">
    <source>
        <dbReference type="PROSITE" id="PS50801"/>
    </source>
</evidence>
<accession>A0ABY4IZ79</accession>
<feature type="transmembrane region" description="Helical" evidence="5">
    <location>
        <begin position="75"/>
        <end position="96"/>
    </location>
</feature>
<dbReference type="InterPro" id="IPR036513">
    <property type="entry name" value="STAS_dom_sf"/>
</dbReference>
<dbReference type="InterPro" id="IPR001902">
    <property type="entry name" value="SLC26A/SulP_fam"/>
</dbReference>
<dbReference type="Pfam" id="PF00916">
    <property type="entry name" value="Sulfate_transp"/>
    <property type="match status" value="1"/>
</dbReference>
<feature type="transmembrane region" description="Helical" evidence="5">
    <location>
        <begin position="211"/>
        <end position="234"/>
    </location>
</feature>
<feature type="transmembrane region" description="Helical" evidence="5">
    <location>
        <begin position="386"/>
        <end position="415"/>
    </location>
</feature>
<evidence type="ECO:0000256" key="1">
    <source>
        <dbReference type="ARBA" id="ARBA00004141"/>
    </source>
</evidence>
<dbReference type="Proteomes" id="UP000830631">
    <property type="component" value="Chromosome"/>
</dbReference>
<dbReference type="InterPro" id="IPR002645">
    <property type="entry name" value="STAS_dom"/>
</dbReference>
<evidence type="ECO:0000256" key="4">
    <source>
        <dbReference type="ARBA" id="ARBA00023136"/>
    </source>
</evidence>
<dbReference type="EMBL" id="CP078078">
    <property type="protein sequence ID" value="UPL18061.1"/>
    <property type="molecule type" value="Genomic_DNA"/>
</dbReference>
<evidence type="ECO:0000313" key="8">
    <source>
        <dbReference type="Proteomes" id="UP000830631"/>
    </source>
</evidence>
<proteinExistence type="predicted"/>
<feature type="transmembrane region" description="Helical" evidence="5">
    <location>
        <begin position="21"/>
        <end position="43"/>
    </location>
</feature>
<keyword evidence="3 5" id="KW-1133">Transmembrane helix</keyword>
<sequence>MSAVRRPSWFFSTLDGYRHRWIARDVIAGLSAGAVVIPQAMAYATIADLPVQVGLYTCILPMLVYAFLGGSRAMSVSTTSTIATLTATTLVTAGVAAGADDAIGALMTLTLLVGVTLLLARLCRLGSLVENISGATVLGLKIGVGATVAVGQLPTLLGQSEDFSGHGFFRSLAAVGHALDSVNWPTLALSVGSIAALLVLKLVAPKIPGTLVVVVGGILLVGLGGIDELGVRLIAPVPSGLPVPGIPDLARIPVLLPGALAIAVMAFLESAAVARSLRAATDRQVDSDQELLATGAANTVGAFFGTMPAAGGFSQSAVNRSAGATSQLATVVTVVLALLVSLFLGPVLSLLPEATLAAMVFVAVAGLIDIPELLRWARISRVDFWVALSVAVLGLTAGLLPAVAVGVVVTLILVLRELNVPKVRVVGRNDGVLGVDLERGLYTANALVNERRVLELVDRESEPIRALVLGLRQQEVMTITVLDALEDLDRELAQRGVSLHLAALPEPATAVAEHTPWFLRLSAAGRVHVSVRDGIASIAATHTDAALDAVPPAEPDEPR</sequence>
<reference evidence="7 8" key="1">
    <citation type="submission" date="2021-06" db="EMBL/GenBank/DDBJ databases">
        <title>Genome-based taxonomic framework of Microbacterium strains isolated from marine environment, the description of four new species and reclassification of four preexisting species.</title>
        <authorList>
            <person name="Lee S.D."/>
            <person name="Kim S.-M."/>
            <person name="Byeon Y.-S."/>
            <person name="Yang H.L."/>
            <person name="Kim I.S."/>
        </authorList>
    </citation>
    <scope>NUCLEOTIDE SEQUENCE [LARGE SCALE GENOMIC DNA]</scope>
    <source>
        <strain evidence="7 8">KSW4-10</strain>
    </source>
</reference>
<feature type="transmembrane region" description="Helical" evidence="5">
    <location>
        <begin position="328"/>
        <end position="348"/>
    </location>
</feature>
<comment type="subcellular location">
    <subcellularLocation>
        <location evidence="1">Membrane</location>
        <topology evidence="1">Multi-pass membrane protein</topology>
    </subcellularLocation>
</comment>
<feature type="transmembrane region" description="Helical" evidence="5">
    <location>
        <begin position="254"/>
        <end position="274"/>
    </location>
</feature>
<dbReference type="SUPFAM" id="SSF52091">
    <property type="entry name" value="SpoIIaa-like"/>
    <property type="match status" value="1"/>
</dbReference>
<evidence type="ECO:0000256" key="5">
    <source>
        <dbReference type="SAM" id="Phobius"/>
    </source>
</evidence>